<organism evidence="17 18">
    <name type="scientific">Ruminococcus albus</name>
    <dbReference type="NCBI Taxonomy" id="1264"/>
    <lineage>
        <taxon>Bacteria</taxon>
        <taxon>Bacillati</taxon>
        <taxon>Bacillota</taxon>
        <taxon>Clostridia</taxon>
        <taxon>Eubacteriales</taxon>
        <taxon>Oscillospiraceae</taxon>
        <taxon>Ruminococcus</taxon>
    </lineage>
</organism>
<name>A0A1H7FX72_RUMAL</name>
<evidence type="ECO:0000256" key="4">
    <source>
        <dbReference type="ARBA" id="ARBA00022475"/>
    </source>
</evidence>
<dbReference type="EMBL" id="FOAT01000001">
    <property type="protein sequence ID" value="SEK29102.1"/>
    <property type="molecule type" value="Genomic_DNA"/>
</dbReference>
<keyword evidence="7 14" id="KW-0812">Transmembrane</keyword>
<evidence type="ECO:0000256" key="7">
    <source>
        <dbReference type="ARBA" id="ARBA00022692"/>
    </source>
</evidence>
<feature type="domain" description="Histidine kinase" evidence="15">
    <location>
        <begin position="242"/>
        <end position="453"/>
    </location>
</feature>
<feature type="transmembrane region" description="Helical" evidence="14">
    <location>
        <begin position="12"/>
        <end position="33"/>
    </location>
</feature>
<feature type="transmembrane region" description="Helical" evidence="14">
    <location>
        <begin position="158"/>
        <end position="178"/>
    </location>
</feature>
<dbReference type="Pfam" id="PF00512">
    <property type="entry name" value="HisKA"/>
    <property type="match status" value="1"/>
</dbReference>
<reference evidence="17 18" key="1">
    <citation type="submission" date="2016-10" db="EMBL/GenBank/DDBJ databases">
        <authorList>
            <person name="de Groot N.N."/>
        </authorList>
    </citation>
    <scope>NUCLEOTIDE SEQUENCE [LARGE SCALE GENOMIC DNA]</scope>
    <source>
        <strain evidence="17 18">KH2T6</strain>
    </source>
</reference>
<dbReference type="SMART" id="SM00388">
    <property type="entry name" value="HisKA"/>
    <property type="match status" value="1"/>
</dbReference>
<dbReference type="InterPro" id="IPR003661">
    <property type="entry name" value="HisK_dim/P_dom"/>
</dbReference>
<evidence type="ECO:0000256" key="9">
    <source>
        <dbReference type="ARBA" id="ARBA00022777"/>
    </source>
</evidence>
<evidence type="ECO:0000256" key="14">
    <source>
        <dbReference type="SAM" id="Phobius"/>
    </source>
</evidence>
<dbReference type="GO" id="GO:0005524">
    <property type="term" value="F:ATP binding"/>
    <property type="evidence" value="ECO:0007669"/>
    <property type="project" value="UniProtKB-KW"/>
</dbReference>
<dbReference type="Gene3D" id="1.10.287.130">
    <property type="match status" value="1"/>
</dbReference>
<dbReference type="PROSITE" id="PS50109">
    <property type="entry name" value="HIS_KIN"/>
    <property type="match status" value="1"/>
</dbReference>
<keyword evidence="8" id="KW-0547">Nucleotide-binding</keyword>
<dbReference type="SUPFAM" id="SSF47384">
    <property type="entry name" value="Homodimeric domain of signal transducing histidine kinase"/>
    <property type="match status" value="1"/>
</dbReference>
<dbReference type="InterPro" id="IPR004358">
    <property type="entry name" value="Sig_transdc_His_kin-like_C"/>
</dbReference>
<dbReference type="CDD" id="cd06225">
    <property type="entry name" value="HAMP"/>
    <property type="match status" value="1"/>
</dbReference>
<keyword evidence="13 14" id="KW-0472">Membrane</keyword>
<evidence type="ECO:0000259" key="15">
    <source>
        <dbReference type="PROSITE" id="PS50109"/>
    </source>
</evidence>
<evidence type="ECO:0000313" key="17">
    <source>
        <dbReference type="EMBL" id="SEK29102.1"/>
    </source>
</evidence>
<dbReference type="InterPro" id="IPR005467">
    <property type="entry name" value="His_kinase_dom"/>
</dbReference>
<dbReference type="SMART" id="SM00387">
    <property type="entry name" value="HATPase_c"/>
    <property type="match status" value="1"/>
</dbReference>
<proteinExistence type="predicted"/>
<dbReference type="InterPro" id="IPR050398">
    <property type="entry name" value="HssS/ArlS-like"/>
</dbReference>
<dbReference type="Gene3D" id="3.30.565.10">
    <property type="entry name" value="Histidine kinase-like ATPase, C-terminal domain"/>
    <property type="match status" value="1"/>
</dbReference>
<dbReference type="OrthoDB" id="9813151at2"/>
<dbReference type="SUPFAM" id="SSF158472">
    <property type="entry name" value="HAMP domain-like"/>
    <property type="match status" value="1"/>
</dbReference>
<dbReference type="EC" id="2.7.13.3" evidence="3"/>
<dbReference type="PROSITE" id="PS50885">
    <property type="entry name" value="HAMP"/>
    <property type="match status" value="1"/>
</dbReference>
<evidence type="ECO:0000256" key="12">
    <source>
        <dbReference type="ARBA" id="ARBA00023012"/>
    </source>
</evidence>
<gene>
    <name evidence="17" type="ORF">SAMN05216469_101391</name>
</gene>
<dbReference type="Pfam" id="PF02518">
    <property type="entry name" value="HATPase_c"/>
    <property type="match status" value="1"/>
</dbReference>
<dbReference type="PRINTS" id="PR00344">
    <property type="entry name" value="BCTRLSENSOR"/>
</dbReference>
<evidence type="ECO:0000256" key="5">
    <source>
        <dbReference type="ARBA" id="ARBA00022553"/>
    </source>
</evidence>
<evidence type="ECO:0000259" key="16">
    <source>
        <dbReference type="PROSITE" id="PS50885"/>
    </source>
</evidence>
<dbReference type="FunFam" id="3.30.565.10:FF:000006">
    <property type="entry name" value="Sensor histidine kinase WalK"/>
    <property type="match status" value="1"/>
</dbReference>
<accession>A0A1H7FX72</accession>
<protein>
    <recommendedName>
        <fullName evidence="3">histidine kinase</fullName>
        <ecNumber evidence="3">2.7.13.3</ecNumber>
    </recommendedName>
</protein>
<keyword evidence="11 14" id="KW-1133">Transmembrane helix</keyword>
<dbReference type="InterPro" id="IPR036097">
    <property type="entry name" value="HisK_dim/P_sf"/>
</dbReference>
<dbReference type="Gene3D" id="6.10.340.10">
    <property type="match status" value="1"/>
</dbReference>
<dbReference type="GO" id="GO:0000155">
    <property type="term" value="F:phosphorelay sensor kinase activity"/>
    <property type="evidence" value="ECO:0007669"/>
    <property type="project" value="InterPro"/>
</dbReference>
<evidence type="ECO:0000256" key="10">
    <source>
        <dbReference type="ARBA" id="ARBA00022840"/>
    </source>
</evidence>
<keyword evidence="12" id="KW-0902">Two-component regulatory system</keyword>
<dbReference type="Proteomes" id="UP000186015">
    <property type="component" value="Unassembled WGS sequence"/>
</dbReference>
<evidence type="ECO:0000313" key="18">
    <source>
        <dbReference type="Proteomes" id="UP000186015"/>
    </source>
</evidence>
<sequence length="453" mass="51062">MKRISLKLKLSLWFTLILTIVCAVILILVMRIYQTTEKKLLLQTLDNATDSMVYKMRGDWKYRKDMETGKLDDHNFLVDDVQLMVYNKKGDHIAGVFLYPELDELPVHESDKPVRTELDGRDYYYWDKKTRTVRGNDMYVRGIIAAEDDLFGSLTSHITILIALPVLLAMAFGGGYFITGKFLKPIRDIRKTAEEIRSGGDLSKRIGTSGNGDELDELANTINTMFDKLDKDFDAQKQFTSNASHELRTPVSVILAQCEYGFDHADSAEELMQVVSSVQEQGYKMSGIIKLLLMFTRIDQGTEHYPKEETDLTELVHSVCEDMRIIADKNITVTEKLAPVTAYVNREMLTLLTVNLIQNSLRYGKENGNVKVGLSENGNMAVLTVEDNGIGISAEDLPNIWERFYRSDRSRSSKGLGLGLALVKQIAEFHGGTAEAESTEGIGSRFIVKIIKK</sequence>
<dbReference type="PANTHER" id="PTHR45528">
    <property type="entry name" value="SENSOR HISTIDINE KINASE CPXA"/>
    <property type="match status" value="1"/>
</dbReference>
<comment type="catalytic activity">
    <reaction evidence="1">
        <text>ATP + protein L-histidine = ADP + protein N-phospho-L-histidine.</text>
        <dbReference type="EC" id="2.7.13.3"/>
    </reaction>
</comment>
<keyword evidence="4" id="KW-1003">Cell membrane</keyword>
<dbReference type="GO" id="GO:0005886">
    <property type="term" value="C:plasma membrane"/>
    <property type="evidence" value="ECO:0007669"/>
    <property type="project" value="UniProtKB-SubCell"/>
</dbReference>
<dbReference type="CDD" id="cd00075">
    <property type="entry name" value="HATPase"/>
    <property type="match status" value="1"/>
</dbReference>
<dbReference type="InterPro" id="IPR036890">
    <property type="entry name" value="HATPase_C_sf"/>
</dbReference>
<feature type="domain" description="HAMP" evidence="16">
    <location>
        <begin position="180"/>
        <end position="234"/>
    </location>
</feature>
<evidence type="ECO:0000256" key="1">
    <source>
        <dbReference type="ARBA" id="ARBA00000085"/>
    </source>
</evidence>
<evidence type="ECO:0000256" key="2">
    <source>
        <dbReference type="ARBA" id="ARBA00004651"/>
    </source>
</evidence>
<evidence type="ECO:0000256" key="13">
    <source>
        <dbReference type="ARBA" id="ARBA00023136"/>
    </source>
</evidence>
<dbReference type="InterPro" id="IPR003594">
    <property type="entry name" value="HATPase_dom"/>
</dbReference>
<evidence type="ECO:0000256" key="6">
    <source>
        <dbReference type="ARBA" id="ARBA00022679"/>
    </source>
</evidence>
<keyword evidence="5" id="KW-0597">Phosphoprotein</keyword>
<keyword evidence="6" id="KW-0808">Transferase</keyword>
<evidence type="ECO:0000256" key="11">
    <source>
        <dbReference type="ARBA" id="ARBA00022989"/>
    </source>
</evidence>
<dbReference type="Pfam" id="PF00672">
    <property type="entry name" value="HAMP"/>
    <property type="match status" value="1"/>
</dbReference>
<dbReference type="SUPFAM" id="SSF55874">
    <property type="entry name" value="ATPase domain of HSP90 chaperone/DNA topoisomerase II/histidine kinase"/>
    <property type="match status" value="1"/>
</dbReference>
<keyword evidence="9 17" id="KW-0418">Kinase</keyword>
<comment type="subcellular location">
    <subcellularLocation>
        <location evidence="2">Cell membrane</location>
        <topology evidence="2">Multi-pass membrane protein</topology>
    </subcellularLocation>
</comment>
<dbReference type="SMART" id="SM00304">
    <property type="entry name" value="HAMP"/>
    <property type="match status" value="1"/>
</dbReference>
<dbReference type="PANTHER" id="PTHR45528:SF1">
    <property type="entry name" value="SENSOR HISTIDINE KINASE CPXA"/>
    <property type="match status" value="1"/>
</dbReference>
<keyword evidence="10" id="KW-0067">ATP-binding</keyword>
<dbReference type="RefSeq" id="WP_074828907.1">
    <property type="nucleotide sequence ID" value="NZ_FOAT01000001.1"/>
</dbReference>
<dbReference type="AlphaFoldDB" id="A0A1H7FX72"/>
<evidence type="ECO:0000256" key="3">
    <source>
        <dbReference type="ARBA" id="ARBA00012438"/>
    </source>
</evidence>
<dbReference type="CDD" id="cd00082">
    <property type="entry name" value="HisKA"/>
    <property type="match status" value="1"/>
</dbReference>
<dbReference type="InterPro" id="IPR003660">
    <property type="entry name" value="HAMP_dom"/>
</dbReference>
<evidence type="ECO:0000256" key="8">
    <source>
        <dbReference type="ARBA" id="ARBA00022741"/>
    </source>
</evidence>